<proteinExistence type="predicted"/>
<evidence type="ECO:0000313" key="2">
    <source>
        <dbReference type="Proteomes" id="UP000011115"/>
    </source>
</evidence>
<accession>M1BMS4</accession>
<keyword evidence="2" id="KW-1185">Reference proteome</keyword>
<reference evidence="1" key="2">
    <citation type="submission" date="2015-06" db="UniProtKB">
        <authorList>
            <consortium name="EnsemblPlants"/>
        </authorList>
    </citation>
    <scope>IDENTIFICATION</scope>
    <source>
        <strain evidence="1">DM1-3 516 R44</strain>
    </source>
</reference>
<dbReference type="InParanoid" id="M1BMS4"/>
<evidence type="ECO:0000313" key="1">
    <source>
        <dbReference type="EnsemblPlants" id="PGSC0003DMT400048699"/>
    </source>
</evidence>
<reference evidence="2" key="1">
    <citation type="journal article" date="2011" name="Nature">
        <title>Genome sequence and analysis of the tuber crop potato.</title>
        <authorList>
            <consortium name="The Potato Genome Sequencing Consortium"/>
        </authorList>
    </citation>
    <scope>NUCLEOTIDE SEQUENCE [LARGE SCALE GENOMIC DNA]</scope>
    <source>
        <strain evidence="2">cv. DM1-3 516 R44</strain>
    </source>
</reference>
<dbReference type="PaxDb" id="4113-PGSC0003DMT400048699"/>
<dbReference type="eggNOG" id="ENOG502QVBP">
    <property type="taxonomic scope" value="Eukaryota"/>
</dbReference>
<dbReference type="AlphaFoldDB" id="M1BMS4"/>
<dbReference type="STRING" id="4113.M1BMS4"/>
<sequence>MASSILPLCTTNIPSCFLAKPSQLFLHGRRSQSFNVSCNANNNSSEHDKNNLDDDVVDRRNVLLGLGGLYGDANLAPLSTAAPSPPPDCKTCSTATITNGPVPYSCCHPPIPVDMSTLPYYKFPPMNKLRIRSHLPDEEYIAKYNLAITRMKDLDKTTFKPSWV</sequence>
<dbReference type="EnsemblPlants" id="PGSC0003DMT400048699">
    <property type="protein sequence ID" value="PGSC0003DMT400048699"/>
    <property type="gene ID" value="PGSC0003DMG400018923"/>
</dbReference>
<dbReference type="HOGENOM" id="CLU_1621897_0_0_1"/>
<dbReference type="Gramene" id="PGSC0003DMT400048699">
    <property type="protein sequence ID" value="PGSC0003DMT400048699"/>
    <property type="gene ID" value="PGSC0003DMG400018923"/>
</dbReference>
<organism evidence="1 2">
    <name type="scientific">Solanum tuberosum</name>
    <name type="common">Potato</name>
    <dbReference type="NCBI Taxonomy" id="4113"/>
    <lineage>
        <taxon>Eukaryota</taxon>
        <taxon>Viridiplantae</taxon>
        <taxon>Streptophyta</taxon>
        <taxon>Embryophyta</taxon>
        <taxon>Tracheophyta</taxon>
        <taxon>Spermatophyta</taxon>
        <taxon>Magnoliopsida</taxon>
        <taxon>eudicotyledons</taxon>
        <taxon>Gunneridae</taxon>
        <taxon>Pentapetalae</taxon>
        <taxon>asterids</taxon>
        <taxon>lamiids</taxon>
        <taxon>Solanales</taxon>
        <taxon>Solanaceae</taxon>
        <taxon>Solanoideae</taxon>
        <taxon>Solaneae</taxon>
        <taxon>Solanum</taxon>
    </lineage>
</organism>
<protein>
    <submittedName>
        <fullName evidence="1">Catechol oxidase B, chloroplastic</fullName>
    </submittedName>
</protein>
<dbReference type="OMA" id="PHSFCTA"/>
<dbReference type="Proteomes" id="UP000011115">
    <property type="component" value="Unassembled WGS sequence"/>
</dbReference>
<name>M1BMS4_SOLTU</name>